<feature type="transmembrane region" description="Helical" evidence="3">
    <location>
        <begin position="176"/>
        <end position="199"/>
    </location>
</feature>
<dbReference type="InterPro" id="IPR050469">
    <property type="entry name" value="Diguanylate_Cyclase"/>
</dbReference>
<dbReference type="InterPro" id="IPR029787">
    <property type="entry name" value="Nucleotide_cyclase"/>
</dbReference>
<dbReference type="PANTHER" id="PTHR45138">
    <property type="entry name" value="REGULATORY COMPONENTS OF SENSORY TRANSDUCTION SYSTEM"/>
    <property type="match status" value="1"/>
</dbReference>
<evidence type="ECO:0000256" key="3">
    <source>
        <dbReference type="SAM" id="Phobius"/>
    </source>
</evidence>
<dbReference type="Gene3D" id="3.30.70.270">
    <property type="match status" value="1"/>
</dbReference>
<feature type="transmembrane region" description="Helical" evidence="3">
    <location>
        <begin position="105"/>
        <end position="122"/>
    </location>
</feature>
<feature type="transmembrane region" description="Helical" evidence="3">
    <location>
        <begin position="77"/>
        <end position="99"/>
    </location>
</feature>
<dbReference type="CDD" id="cd01949">
    <property type="entry name" value="GGDEF"/>
    <property type="match status" value="1"/>
</dbReference>
<evidence type="ECO:0000259" key="4">
    <source>
        <dbReference type="PROSITE" id="PS50887"/>
    </source>
</evidence>
<keyword evidence="5" id="KW-0808">Transferase</keyword>
<dbReference type="SMART" id="SM00267">
    <property type="entry name" value="GGDEF"/>
    <property type="match status" value="1"/>
</dbReference>
<sequence>MAAILGVCWFVQRQQRFLLWLCSAFTLTAVSLGIRSLLPFELLNHHVVAVSALYLLGAWCLAMGFAERRNASTHPKLALLTSLITLVAVFYFTGINLYLPGRLHAFGLGIAVILLLPVSDVLRHERSKDWLDQTLLWSYVAYAVFTMLRPLLVSIFGPAGLGDAMHPNSAYWETTLISVTLYALLITVLLCAITIRATIDQLRDERDHDALTQILNRRAFHEAAKRRLADQRLYPMAVLAGDIDHFKRINDNWGHDRGDQVLQLVSSIFQRHVRSQDLVARFGGEEFVLLLTRIDLLGAERLAQRIRLELSSDNTTLPPGARLTISFGIAAITAPHQLAEALKEADGLLYSAKKSGRDRVYLPDRMYPDICFQNTVPQDSSAASHF</sequence>
<keyword evidence="3" id="KW-0812">Transmembrane</keyword>
<feature type="transmembrane region" description="Helical" evidence="3">
    <location>
        <begin position="46"/>
        <end position="65"/>
    </location>
</feature>
<dbReference type="Pfam" id="PF00990">
    <property type="entry name" value="GGDEF"/>
    <property type="match status" value="1"/>
</dbReference>
<comment type="caution">
    <text evidence="5">The sequence shown here is derived from an EMBL/GenBank/DDBJ whole genome shotgun (WGS) entry which is preliminary data.</text>
</comment>
<feature type="domain" description="GGDEF" evidence="4">
    <location>
        <begin position="234"/>
        <end position="365"/>
    </location>
</feature>
<keyword evidence="5" id="KW-0548">Nucleotidyltransferase</keyword>
<protein>
    <recommendedName>
        <fullName evidence="1">diguanylate cyclase</fullName>
        <ecNumber evidence="1">2.7.7.65</ecNumber>
    </recommendedName>
</protein>
<comment type="catalytic activity">
    <reaction evidence="2">
        <text>2 GTP = 3',3'-c-di-GMP + 2 diphosphate</text>
        <dbReference type="Rhea" id="RHEA:24898"/>
        <dbReference type="ChEBI" id="CHEBI:33019"/>
        <dbReference type="ChEBI" id="CHEBI:37565"/>
        <dbReference type="ChEBI" id="CHEBI:58805"/>
        <dbReference type="EC" id="2.7.7.65"/>
    </reaction>
</comment>
<proteinExistence type="predicted"/>
<dbReference type="InterPro" id="IPR043128">
    <property type="entry name" value="Rev_trsase/Diguanyl_cyclase"/>
</dbReference>
<feature type="transmembrane region" description="Helical" evidence="3">
    <location>
        <begin position="17"/>
        <end position="34"/>
    </location>
</feature>
<dbReference type="GO" id="GO:0052621">
    <property type="term" value="F:diguanylate cyclase activity"/>
    <property type="evidence" value="ECO:0007669"/>
    <property type="project" value="UniProtKB-EC"/>
</dbReference>
<dbReference type="EC" id="2.7.7.65" evidence="1"/>
<evidence type="ECO:0000256" key="2">
    <source>
        <dbReference type="ARBA" id="ARBA00034247"/>
    </source>
</evidence>
<gene>
    <name evidence="5" type="ORF">AB6724_11325</name>
</gene>
<evidence type="ECO:0000313" key="5">
    <source>
        <dbReference type="EMBL" id="MEX8193427.1"/>
    </source>
</evidence>
<keyword evidence="6" id="KW-1185">Reference proteome</keyword>
<evidence type="ECO:0000313" key="6">
    <source>
        <dbReference type="Proteomes" id="UP001561046"/>
    </source>
</evidence>
<reference evidence="5 6" key="1">
    <citation type="journal article" date="2013" name="Int. J. Syst. Evol. Microbiol.">
        <title>Comamonas guangdongensis sp. nov., isolated from subterranean forest sediment, and emended description of the genus Comamonas.</title>
        <authorList>
            <person name="Zhang J."/>
            <person name="Wang Y."/>
            <person name="Zhou S."/>
            <person name="Wu C."/>
            <person name="He J."/>
            <person name="Li F."/>
        </authorList>
    </citation>
    <scope>NUCLEOTIDE SEQUENCE [LARGE SCALE GENOMIC DNA]</scope>
    <source>
        <strain evidence="5 6">CCTCC AB2011133</strain>
    </source>
</reference>
<dbReference type="Proteomes" id="UP001561046">
    <property type="component" value="Unassembled WGS sequence"/>
</dbReference>
<dbReference type="NCBIfam" id="TIGR00254">
    <property type="entry name" value="GGDEF"/>
    <property type="match status" value="1"/>
</dbReference>
<keyword evidence="3" id="KW-1133">Transmembrane helix</keyword>
<dbReference type="SUPFAM" id="SSF55073">
    <property type="entry name" value="Nucleotide cyclase"/>
    <property type="match status" value="1"/>
</dbReference>
<dbReference type="PANTHER" id="PTHR45138:SF9">
    <property type="entry name" value="DIGUANYLATE CYCLASE DGCM-RELATED"/>
    <property type="match status" value="1"/>
</dbReference>
<dbReference type="PROSITE" id="PS50887">
    <property type="entry name" value="GGDEF"/>
    <property type="match status" value="1"/>
</dbReference>
<accession>A0ABV3ZUY7</accession>
<name>A0ABV3ZUY7_9BURK</name>
<keyword evidence="3" id="KW-0472">Membrane</keyword>
<dbReference type="InterPro" id="IPR000160">
    <property type="entry name" value="GGDEF_dom"/>
</dbReference>
<organism evidence="5 6">
    <name type="scientific">Comamonas guangdongensis</name>
    <dbReference type="NCBI Taxonomy" id="510515"/>
    <lineage>
        <taxon>Bacteria</taxon>
        <taxon>Pseudomonadati</taxon>
        <taxon>Pseudomonadota</taxon>
        <taxon>Betaproteobacteria</taxon>
        <taxon>Burkholderiales</taxon>
        <taxon>Comamonadaceae</taxon>
        <taxon>Comamonas</taxon>
    </lineage>
</organism>
<dbReference type="EMBL" id="JBFYGN010000011">
    <property type="protein sequence ID" value="MEX8193427.1"/>
    <property type="molecule type" value="Genomic_DNA"/>
</dbReference>
<evidence type="ECO:0000256" key="1">
    <source>
        <dbReference type="ARBA" id="ARBA00012528"/>
    </source>
</evidence>
<feature type="transmembrane region" description="Helical" evidence="3">
    <location>
        <begin position="134"/>
        <end position="156"/>
    </location>
</feature>